<sequence length="228" mass="27145">MPRQKKPLFFLLLIILIIGLLSLYFYLQKQAKNKESEQIKIFLADINEGINLMDSAKDEMPRELLEVHQFLIDKGQKNEIKFAQIPSELKDFILFHGAKYQILYVDPTTRLKSQIWIPLLYHEAGHLYWHSKHPVETLEEFQGQLYASEEHSYTIDAQAWNIVKKHFPIIKENLTSQELKLFNLYERETSLYNKMIEGDFEAKTEWIKIIEADIKEQEKYQEVLLEKQ</sequence>
<keyword evidence="1" id="KW-0812">Transmembrane</keyword>
<organism evidence="2 3">
    <name type="scientific">Candidatus Wolfebacteria bacterium CG03_land_8_20_14_0_80_36_15</name>
    <dbReference type="NCBI Taxonomy" id="1975067"/>
    <lineage>
        <taxon>Bacteria</taxon>
        <taxon>Candidatus Wolfeibacteriota</taxon>
    </lineage>
</organism>
<feature type="transmembrane region" description="Helical" evidence="1">
    <location>
        <begin position="7"/>
        <end position="27"/>
    </location>
</feature>
<evidence type="ECO:0000313" key="2">
    <source>
        <dbReference type="EMBL" id="PIU99209.1"/>
    </source>
</evidence>
<evidence type="ECO:0000256" key="1">
    <source>
        <dbReference type="SAM" id="Phobius"/>
    </source>
</evidence>
<keyword evidence="1" id="KW-0472">Membrane</keyword>
<accession>A0A2M7B805</accession>
<evidence type="ECO:0000313" key="3">
    <source>
        <dbReference type="Proteomes" id="UP000230131"/>
    </source>
</evidence>
<dbReference type="EMBL" id="PEVH01000030">
    <property type="protein sequence ID" value="PIU99209.1"/>
    <property type="molecule type" value="Genomic_DNA"/>
</dbReference>
<dbReference type="AlphaFoldDB" id="A0A2M7B805"/>
<name>A0A2M7B805_9BACT</name>
<proteinExistence type="predicted"/>
<protein>
    <submittedName>
        <fullName evidence="2">Uncharacterized protein</fullName>
    </submittedName>
</protein>
<dbReference type="Proteomes" id="UP000230131">
    <property type="component" value="Unassembled WGS sequence"/>
</dbReference>
<comment type="caution">
    <text evidence="2">The sequence shown here is derived from an EMBL/GenBank/DDBJ whole genome shotgun (WGS) entry which is preliminary data.</text>
</comment>
<keyword evidence="1" id="KW-1133">Transmembrane helix</keyword>
<reference evidence="3" key="1">
    <citation type="submission" date="2017-09" db="EMBL/GenBank/DDBJ databases">
        <title>Depth-based differentiation of microbial function through sediment-hosted aquifers and enrichment of novel symbionts in the deep terrestrial subsurface.</title>
        <authorList>
            <person name="Probst A.J."/>
            <person name="Ladd B."/>
            <person name="Jarett J.K."/>
            <person name="Geller-Mcgrath D.E."/>
            <person name="Sieber C.M.K."/>
            <person name="Emerson J.B."/>
            <person name="Anantharaman K."/>
            <person name="Thomas B.C."/>
            <person name="Malmstrom R."/>
            <person name="Stieglmeier M."/>
            <person name="Klingl A."/>
            <person name="Woyke T."/>
            <person name="Ryan C.M."/>
            <person name="Banfield J.F."/>
        </authorList>
    </citation>
    <scope>NUCLEOTIDE SEQUENCE [LARGE SCALE GENOMIC DNA]</scope>
</reference>
<gene>
    <name evidence="2" type="ORF">COS59_00970</name>
</gene>